<dbReference type="Pfam" id="PF00076">
    <property type="entry name" value="RRM_1"/>
    <property type="match status" value="4"/>
</dbReference>
<evidence type="ECO:0000256" key="1">
    <source>
        <dbReference type="ARBA" id="ARBA00022737"/>
    </source>
</evidence>
<dbReference type="Gene3D" id="3.30.70.330">
    <property type="match status" value="4"/>
</dbReference>
<reference evidence="5 6" key="1">
    <citation type="journal article" date="2020" name="Genome Biol. Evol.">
        <title>Comparative genomics of strictly vertically transmitted, feminizing microsporidia endosymbionts of amphipod crustaceans.</title>
        <authorList>
            <person name="Cormier A."/>
            <person name="Chebbi M.A."/>
            <person name="Giraud I."/>
            <person name="Wattier R."/>
            <person name="Teixeira M."/>
            <person name="Gilbert C."/>
            <person name="Rigaud T."/>
            <person name="Cordaux R."/>
        </authorList>
    </citation>
    <scope>NUCLEOTIDE SEQUENCE [LARGE SCALE GENOMIC DNA]</scope>
    <source>
        <strain evidence="5 6">Ou3-Ou53</strain>
    </source>
</reference>
<keyword evidence="6" id="KW-1185">Reference proteome</keyword>
<dbReference type="GO" id="GO:0003723">
    <property type="term" value="F:RNA binding"/>
    <property type="evidence" value="ECO:0007669"/>
    <property type="project" value="UniProtKB-UniRule"/>
</dbReference>
<comment type="caution">
    <text evidence="5">The sequence shown here is derived from an EMBL/GenBank/DDBJ whole genome shotgun (WGS) entry which is preliminary data.</text>
</comment>
<dbReference type="EMBL" id="SBJO01000001">
    <property type="protein sequence ID" value="KAF9765045.1"/>
    <property type="molecule type" value="Genomic_DNA"/>
</dbReference>
<dbReference type="InterPro" id="IPR000504">
    <property type="entry name" value="RRM_dom"/>
</dbReference>
<feature type="domain" description="RRM" evidence="4">
    <location>
        <begin position="302"/>
        <end position="379"/>
    </location>
</feature>
<dbReference type="InterPro" id="IPR035979">
    <property type="entry name" value="RBD_domain_sf"/>
</dbReference>
<evidence type="ECO:0000256" key="3">
    <source>
        <dbReference type="PROSITE-ProRule" id="PRU00176"/>
    </source>
</evidence>
<dbReference type="CDD" id="cd00590">
    <property type="entry name" value="RRM_SF"/>
    <property type="match status" value="1"/>
</dbReference>
<sequence length="507" mass="57843">MENRDNNRKSNSASMVYVGELSSKTLDSDLFRIFSSIGEVVRIKLIKRNEPQPSFAFVTFANEGDAERAVKEYNQFNLHKKNIRVAHVFEDPKDDANIFVKNLPANFTTKDLMDTFNMFGKIISAKIATYPCGKSKNYGFVQFEKKKSAKLAIKHCSGVKIDGCEVIVELYNQGARKRAEEQQISTLSFTNCFIKNFPASVTEAELKSLLEQYGTITSLFFPLKEDKKTTKGFAFANFEKPEQALSAIENLHDKYIFGEVPSETNIKPEKFYIQRAQKKQEREEELRRSFEKMSMDGHSYKRNLYITNIPKFIEEEELVNVFKEFGSIVSISIGIDAINDQKKYAYICYGTPDEAFIAIEKGNEVFIDGNKLHVAYFKNKAERMREKLSQNVGFNSTLPFIYNSSVKMSPNASYNYDLSIYSGHDTAANLQDQLFDLVLASANTFKHQWDNLGVSSREEFTEKITKVLCTRSDDEIKKMINLDAILSQTIASTIEENNFSSESKPSN</sequence>
<organism evidence="5 6">
    <name type="scientific">Nosema granulosis</name>
    <dbReference type="NCBI Taxonomy" id="83296"/>
    <lineage>
        <taxon>Eukaryota</taxon>
        <taxon>Fungi</taxon>
        <taxon>Fungi incertae sedis</taxon>
        <taxon>Microsporidia</taxon>
        <taxon>Nosematidae</taxon>
        <taxon>Nosema</taxon>
    </lineage>
</organism>
<feature type="domain" description="RRM" evidence="4">
    <location>
        <begin position="96"/>
        <end position="173"/>
    </location>
</feature>
<evidence type="ECO:0000259" key="4">
    <source>
        <dbReference type="PROSITE" id="PS50102"/>
    </source>
</evidence>
<evidence type="ECO:0000313" key="6">
    <source>
        <dbReference type="Proteomes" id="UP000740883"/>
    </source>
</evidence>
<keyword evidence="2 3" id="KW-0694">RNA-binding</keyword>
<evidence type="ECO:0000256" key="2">
    <source>
        <dbReference type="ARBA" id="ARBA00022884"/>
    </source>
</evidence>
<dbReference type="PANTHER" id="PTHR24012">
    <property type="entry name" value="RNA BINDING PROTEIN"/>
    <property type="match status" value="1"/>
</dbReference>
<dbReference type="AlphaFoldDB" id="A0A9P6H2R0"/>
<gene>
    <name evidence="5" type="primary">PAB1</name>
    <name evidence="5" type="ORF">NGRA_0031</name>
</gene>
<evidence type="ECO:0000313" key="5">
    <source>
        <dbReference type="EMBL" id="KAF9765045.1"/>
    </source>
</evidence>
<accession>A0A9P6H2R0</accession>
<dbReference type="InterPro" id="IPR012677">
    <property type="entry name" value="Nucleotide-bd_a/b_plait_sf"/>
</dbReference>
<dbReference type="OrthoDB" id="19742at2759"/>
<dbReference type="PROSITE" id="PS50102">
    <property type="entry name" value="RRM"/>
    <property type="match status" value="4"/>
</dbReference>
<protein>
    <submittedName>
        <fullName evidence="5">Polyadenylate-binding protein, cytoplasmic and nuclear</fullName>
    </submittedName>
</protein>
<proteinExistence type="predicted"/>
<name>A0A9P6H2R0_9MICR</name>
<keyword evidence="1" id="KW-0677">Repeat</keyword>
<dbReference type="Proteomes" id="UP000740883">
    <property type="component" value="Unassembled WGS sequence"/>
</dbReference>
<dbReference type="SUPFAM" id="SSF54928">
    <property type="entry name" value="RNA-binding domain, RBD"/>
    <property type="match status" value="3"/>
</dbReference>
<feature type="domain" description="RRM" evidence="4">
    <location>
        <begin position="190"/>
        <end position="278"/>
    </location>
</feature>
<feature type="domain" description="RRM" evidence="4">
    <location>
        <begin position="14"/>
        <end position="90"/>
    </location>
</feature>
<dbReference type="SMART" id="SM00360">
    <property type="entry name" value="RRM"/>
    <property type="match status" value="4"/>
</dbReference>